<evidence type="ECO:0000259" key="3">
    <source>
        <dbReference type="Pfam" id="PF24883"/>
    </source>
</evidence>
<keyword evidence="1" id="KW-0677">Repeat</keyword>
<dbReference type="RefSeq" id="XP_001214821.1">
    <property type="nucleotide sequence ID" value="XM_001214821.1"/>
</dbReference>
<organism evidence="4 5">
    <name type="scientific">Aspergillus terreus (strain NIH 2624 / FGSC A1156)</name>
    <dbReference type="NCBI Taxonomy" id="341663"/>
    <lineage>
        <taxon>Eukaryota</taxon>
        <taxon>Fungi</taxon>
        <taxon>Dikarya</taxon>
        <taxon>Ascomycota</taxon>
        <taxon>Pezizomycotina</taxon>
        <taxon>Eurotiomycetes</taxon>
        <taxon>Eurotiomycetidae</taxon>
        <taxon>Eurotiales</taxon>
        <taxon>Aspergillaceae</taxon>
        <taxon>Aspergillus</taxon>
        <taxon>Aspergillus subgen. Circumdati</taxon>
    </lineage>
</organism>
<evidence type="ECO:0000256" key="2">
    <source>
        <dbReference type="PROSITE-ProRule" id="PRU00023"/>
    </source>
</evidence>
<feature type="repeat" description="ANK" evidence="2">
    <location>
        <begin position="546"/>
        <end position="578"/>
    </location>
</feature>
<keyword evidence="2" id="KW-0040">ANK repeat</keyword>
<reference evidence="5" key="1">
    <citation type="submission" date="2005-09" db="EMBL/GenBank/DDBJ databases">
        <title>Annotation of the Aspergillus terreus NIH2624 genome.</title>
        <authorList>
            <person name="Birren B.W."/>
            <person name="Lander E.S."/>
            <person name="Galagan J.E."/>
            <person name="Nusbaum C."/>
            <person name="Devon K."/>
            <person name="Henn M."/>
            <person name="Ma L.-J."/>
            <person name="Jaffe D.B."/>
            <person name="Butler J."/>
            <person name="Alvarez P."/>
            <person name="Gnerre S."/>
            <person name="Grabherr M."/>
            <person name="Kleber M."/>
            <person name="Mauceli E.W."/>
            <person name="Brockman W."/>
            <person name="Rounsley S."/>
            <person name="Young S.K."/>
            <person name="LaButti K."/>
            <person name="Pushparaj V."/>
            <person name="DeCaprio D."/>
            <person name="Crawford M."/>
            <person name="Koehrsen M."/>
            <person name="Engels R."/>
            <person name="Montgomery P."/>
            <person name="Pearson M."/>
            <person name="Howarth C."/>
            <person name="Larson L."/>
            <person name="Luoma S."/>
            <person name="White J."/>
            <person name="Alvarado L."/>
            <person name="Kodira C.D."/>
            <person name="Zeng Q."/>
            <person name="Oleary S."/>
            <person name="Yandava C."/>
            <person name="Denning D.W."/>
            <person name="Nierman W.C."/>
            <person name="Milne T."/>
            <person name="Madden K."/>
        </authorList>
    </citation>
    <scope>NUCLEOTIDE SEQUENCE [LARGE SCALE GENOMIC DNA]</scope>
    <source>
        <strain evidence="5">NIH 2624 / FGSC A1156</strain>
    </source>
</reference>
<evidence type="ECO:0000313" key="5">
    <source>
        <dbReference type="Proteomes" id="UP000007963"/>
    </source>
</evidence>
<dbReference type="Pfam" id="PF12796">
    <property type="entry name" value="Ank_2"/>
    <property type="match status" value="1"/>
</dbReference>
<dbReference type="VEuPathDB" id="FungiDB:ATEG_05643"/>
<dbReference type="GeneID" id="4321789"/>
<dbReference type="OMA" id="WWLVEAR"/>
<dbReference type="SUPFAM" id="SSF48403">
    <property type="entry name" value="Ankyrin repeat"/>
    <property type="match status" value="1"/>
</dbReference>
<dbReference type="InterPro" id="IPR056884">
    <property type="entry name" value="NPHP3-like_N"/>
</dbReference>
<feature type="domain" description="Nephrocystin 3-like N-terminal" evidence="3">
    <location>
        <begin position="47"/>
        <end position="207"/>
    </location>
</feature>
<dbReference type="Gene3D" id="1.25.40.20">
    <property type="entry name" value="Ankyrin repeat-containing domain"/>
    <property type="match status" value="3"/>
</dbReference>
<dbReference type="EMBL" id="CH476601">
    <property type="protein sequence ID" value="EAU33404.1"/>
    <property type="molecule type" value="Genomic_DNA"/>
</dbReference>
<dbReference type="Pfam" id="PF24883">
    <property type="entry name" value="NPHP3_N"/>
    <property type="match status" value="1"/>
</dbReference>
<dbReference type="STRING" id="341663.Q0CKZ1"/>
<dbReference type="InterPro" id="IPR036770">
    <property type="entry name" value="Ankyrin_rpt-contain_sf"/>
</dbReference>
<dbReference type="Proteomes" id="UP000007963">
    <property type="component" value="Unassembled WGS sequence"/>
</dbReference>
<dbReference type="AlphaFoldDB" id="Q0CKZ1"/>
<dbReference type="PROSITE" id="PS50297">
    <property type="entry name" value="ANK_REP_REGION"/>
    <property type="match status" value="3"/>
</dbReference>
<dbReference type="Pfam" id="PF00023">
    <property type="entry name" value="Ank"/>
    <property type="match status" value="2"/>
</dbReference>
<evidence type="ECO:0000256" key="1">
    <source>
        <dbReference type="ARBA" id="ARBA00022737"/>
    </source>
</evidence>
<sequence length="949" mass="105873">MVKEYTKTTSEPSPIVTDRKRKEVLGWLYDQDPFMLYQSRESRRHPGTCQWFLQGQEYLRWRSAGPLLWVKGEVIEHLQSYCTAQSDNILLHFFFSFADAHRPNPLLCLSSLLRQMCVNERVLQHVEELYEKFNGPTASRPLAYNDIELALDSAIECLKRCKTIYIVLDALDELPNDPDEYQRSRVLNWIMETSNRHRHVHILFASRSNSSSRDIEDFAATIPSIGIVSIDAMSNRDDMFSYLEAQFKKNRVLSKVPGHSLSKTLNDMISLSGGMFLWVHLQMIELTKLPTPRLKDIDRILKSMPPRLDGTPLRLVEVNESCIISPQNRPAIAEEDRLEGEGILPCLSGLVRRTGMDNNYLALSHFSVKECLTSEALKHTSCSSYGFHDHSGHALIAESCIAYINQCYCSENRSGTRKDLEQFPLLEYACRYWFEHMIAAGEQEQPRLVSLASTLLQSGEMWRYVTLIYNHMIPDVPFSCTHRRWTLRTPLGWAAALGLESVVSLLLPQRPGDLHVIQDIKLKPKKCFQEGDACDECSGFRVLYPTRGTALIKAIEFGHTSIARLLIDNGADKNACGEFGDTAFGANPSDGLMDAVREGSRLICQQLLDAGAVANEQIEGEVPLIVAASMGYNHVCQVLLDFRADINRLIDVDDPTDATDALTAATMHGKIRTVELLLSKGAHVRGSALAYSLTGLEDGPLDEHREICNLLIQHGADLNPDLGGLYNTPLAMALSNGWLDIARCMVSKGARVEPSDPTCLSAGNLLVAAVSSADMTREILDLGVAADSPIAAVEPWAWEMDDDACNFTTALQAAAYYGHVDTVKLLLANGADPNIVGPPYGSALFSLFAGTCFAIENLWPEPEGEAEKEAFDRSVRDKTVQIYNILQERGVQNVVPWGSLDYDAFLTCRRGIKYSSIRTGIDLPRSIDEKTFANHSGGTFCRVVRRQRN</sequence>
<protein>
    <recommendedName>
        <fullName evidence="3">Nephrocystin 3-like N-terminal domain-containing protein</fullName>
    </recommendedName>
</protein>
<dbReference type="HOGENOM" id="CLU_310125_0_0_1"/>
<dbReference type="InterPro" id="IPR002110">
    <property type="entry name" value="Ankyrin_rpt"/>
</dbReference>
<dbReference type="OrthoDB" id="1577640at2759"/>
<dbReference type="PANTHER" id="PTHR10039">
    <property type="entry name" value="AMELOGENIN"/>
    <property type="match status" value="1"/>
</dbReference>
<gene>
    <name evidence="4" type="ORF">ATEG_05643</name>
</gene>
<proteinExistence type="predicted"/>
<evidence type="ECO:0000313" key="4">
    <source>
        <dbReference type="EMBL" id="EAU33404.1"/>
    </source>
</evidence>
<feature type="repeat" description="ANK" evidence="2">
    <location>
        <begin position="619"/>
        <end position="651"/>
    </location>
</feature>
<accession>Q0CKZ1</accession>
<dbReference type="PROSITE" id="PS50088">
    <property type="entry name" value="ANK_REPEAT"/>
    <property type="match status" value="3"/>
</dbReference>
<dbReference type="PANTHER" id="PTHR10039:SF16">
    <property type="entry name" value="GPI INOSITOL-DEACYLASE"/>
    <property type="match status" value="1"/>
</dbReference>
<feature type="repeat" description="ANK" evidence="2">
    <location>
        <begin position="806"/>
        <end position="838"/>
    </location>
</feature>
<dbReference type="SMART" id="SM00248">
    <property type="entry name" value="ANK"/>
    <property type="match status" value="7"/>
</dbReference>
<name>Q0CKZ1_ASPTN</name>
<dbReference type="eggNOG" id="KOG0504">
    <property type="taxonomic scope" value="Eukaryota"/>
</dbReference>